<dbReference type="EMBL" id="JBHSOJ010000015">
    <property type="protein sequence ID" value="MFC5630426.1"/>
    <property type="molecule type" value="Genomic_DNA"/>
</dbReference>
<evidence type="ECO:0000256" key="10">
    <source>
        <dbReference type="ARBA" id="ARBA00023235"/>
    </source>
</evidence>
<dbReference type="RefSeq" id="WP_156807105.1">
    <property type="nucleotide sequence ID" value="NZ_JBHSOJ010000015.1"/>
</dbReference>
<comment type="function">
    <text evidence="13">The heterodimer acts as both an ATP-dependent DNA helicase and an ATP-dependent, dual-direction single-stranded exonuclease. Recognizes the chi site generating a DNA molecule suitable for the initiation of homologous recombination. The AddA nuclease domain is required for chi fragment generation; this subunit has the helicase and 3' -&gt; 5' nuclease activities.</text>
</comment>
<keyword evidence="8 13" id="KW-0238">DNA-binding</keyword>
<dbReference type="InterPro" id="IPR014017">
    <property type="entry name" value="DNA_helicase_UvrD-like_C"/>
</dbReference>
<proteinExistence type="inferred from homology"/>
<comment type="catalytic activity">
    <reaction evidence="12 13">
        <text>ATP + H2O = ADP + phosphate + H(+)</text>
        <dbReference type="Rhea" id="RHEA:13065"/>
        <dbReference type="ChEBI" id="CHEBI:15377"/>
        <dbReference type="ChEBI" id="CHEBI:15378"/>
        <dbReference type="ChEBI" id="CHEBI:30616"/>
        <dbReference type="ChEBI" id="CHEBI:43474"/>
        <dbReference type="ChEBI" id="CHEBI:456216"/>
        <dbReference type="EC" id="5.6.2.4"/>
    </reaction>
</comment>
<evidence type="ECO:0000256" key="2">
    <source>
        <dbReference type="ARBA" id="ARBA00022741"/>
    </source>
</evidence>
<dbReference type="PROSITE" id="PS51198">
    <property type="entry name" value="UVRD_HELICASE_ATP_BIND"/>
    <property type="match status" value="1"/>
</dbReference>
<dbReference type="InterPro" id="IPR011335">
    <property type="entry name" value="Restrct_endonuc-II-like"/>
</dbReference>
<dbReference type="GO" id="GO:0016787">
    <property type="term" value="F:hydrolase activity"/>
    <property type="evidence" value="ECO:0007669"/>
    <property type="project" value="UniProtKB-KW"/>
</dbReference>
<dbReference type="NCBIfam" id="TIGR02785">
    <property type="entry name" value="addA_Gpos"/>
    <property type="match status" value="1"/>
</dbReference>
<dbReference type="CDD" id="cd17932">
    <property type="entry name" value="DEXQc_UvrD"/>
    <property type="match status" value="1"/>
</dbReference>
<name>A0ABW0UA85_9STRE</name>
<keyword evidence="2 13" id="KW-0547">Nucleotide-binding</keyword>
<evidence type="ECO:0000256" key="3">
    <source>
        <dbReference type="ARBA" id="ARBA00022763"/>
    </source>
</evidence>
<feature type="domain" description="UvrD-like helicase C-terminal" evidence="16">
    <location>
        <begin position="519"/>
        <end position="805"/>
    </location>
</feature>
<evidence type="ECO:0000256" key="11">
    <source>
        <dbReference type="ARBA" id="ARBA00034617"/>
    </source>
</evidence>
<evidence type="ECO:0000313" key="18">
    <source>
        <dbReference type="Proteomes" id="UP001596110"/>
    </source>
</evidence>
<dbReference type="InterPro" id="IPR011604">
    <property type="entry name" value="PDDEXK-like_dom_sf"/>
</dbReference>
<dbReference type="Gene3D" id="1.10.486.10">
    <property type="entry name" value="PCRA, domain 4"/>
    <property type="match status" value="1"/>
</dbReference>
<dbReference type="Gene3D" id="3.40.50.300">
    <property type="entry name" value="P-loop containing nucleotide triphosphate hydrolases"/>
    <property type="match status" value="4"/>
</dbReference>
<comment type="subunit">
    <text evidence="13">Heterodimer of AddA and AddB/RexB.</text>
</comment>
<evidence type="ECO:0000256" key="12">
    <source>
        <dbReference type="ARBA" id="ARBA00048988"/>
    </source>
</evidence>
<protein>
    <recommendedName>
        <fullName evidence="13">ATP-dependent helicase/nuclease subunit A</fullName>
        <ecNumber evidence="13">3.1.-.-</ecNumber>
        <ecNumber evidence="13">5.6.2.4</ecNumber>
    </recommendedName>
    <alternativeName>
        <fullName evidence="13">ATP-dependent helicase/nuclease AddA</fullName>
    </alternativeName>
    <alternativeName>
        <fullName evidence="13">DNA 3'-5' helicase AddA</fullName>
    </alternativeName>
</protein>
<dbReference type="EC" id="5.6.2.4" evidence="13"/>
<dbReference type="EC" id="3.1.-.-" evidence="13"/>
<keyword evidence="18" id="KW-1185">Reference proteome</keyword>
<dbReference type="InterPro" id="IPR027417">
    <property type="entry name" value="P-loop_NTPase"/>
</dbReference>
<evidence type="ECO:0000256" key="1">
    <source>
        <dbReference type="ARBA" id="ARBA00022722"/>
    </source>
</evidence>
<dbReference type="InterPro" id="IPR014016">
    <property type="entry name" value="UvrD-like_ATP-bd"/>
</dbReference>
<dbReference type="Pfam" id="PF12705">
    <property type="entry name" value="PDDEXK_1"/>
    <property type="match status" value="1"/>
</dbReference>
<evidence type="ECO:0000256" key="7">
    <source>
        <dbReference type="ARBA" id="ARBA00022840"/>
    </source>
</evidence>
<evidence type="ECO:0000256" key="9">
    <source>
        <dbReference type="ARBA" id="ARBA00023204"/>
    </source>
</evidence>
<dbReference type="GO" id="GO:0003678">
    <property type="term" value="F:DNA helicase activity"/>
    <property type="evidence" value="ECO:0007669"/>
    <property type="project" value="UniProtKB-EC"/>
</dbReference>
<evidence type="ECO:0000256" key="4">
    <source>
        <dbReference type="ARBA" id="ARBA00022801"/>
    </source>
</evidence>
<reference evidence="18" key="1">
    <citation type="journal article" date="2019" name="Int. J. Syst. Evol. Microbiol.">
        <title>The Global Catalogue of Microorganisms (GCM) 10K type strain sequencing project: providing services to taxonomists for standard genome sequencing and annotation.</title>
        <authorList>
            <consortium name="The Broad Institute Genomics Platform"/>
            <consortium name="The Broad Institute Genome Sequencing Center for Infectious Disease"/>
            <person name="Wu L."/>
            <person name="Ma J."/>
        </authorList>
    </citation>
    <scope>NUCLEOTIDE SEQUENCE [LARGE SCALE GENOMIC DNA]</scope>
    <source>
        <strain evidence="18">DT43</strain>
    </source>
</reference>
<feature type="binding site" evidence="14">
    <location>
        <begin position="47"/>
        <end position="54"/>
    </location>
    <ligand>
        <name>ATP</name>
        <dbReference type="ChEBI" id="CHEBI:30616"/>
    </ligand>
</feature>
<comment type="cofactor">
    <cofactor evidence="13">
        <name>Mg(2+)</name>
        <dbReference type="ChEBI" id="CHEBI:18420"/>
    </cofactor>
</comment>
<feature type="domain" description="UvrD-like helicase ATP-binding" evidence="15">
    <location>
        <begin position="26"/>
        <end position="492"/>
    </location>
</feature>
<evidence type="ECO:0000259" key="16">
    <source>
        <dbReference type="PROSITE" id="PS51217"/>
    </source>
</evidence>
<evidence type="ECO:0000256" key="8">
    <source>
        <dbReference type="ARBA" id="ARBA00023125"/>
    </source>
</evidence>
<dbReference type="PANTHER" id="PTHR11070:SF48">
    <property type="entry name" value="ATP-DEPENDENT HELICASE_NUCLEASE SUBUNIT A"/>
    <property type="match status" value="1"/>
</dbReference>
<gene>
    <name evidence="13 17" type="primary">addA</name>
    <name evidence="17" type="ORF">ACFPQ3_02170</name>
</gene>
<dbReference type="SUPFAM" id="SSF52980">
    <property type="entry name" value="Restriction endonuclease-like"/>
    <property type="match status" value="1"/>
</dbReference>
<dbReference type="SUPFAM" id="SSF52540">
    <property type="entry name" value="P-loop containing nucleoside triphosphate hydrolases"/>
    <property type="match status" value="1"/>
</dbReference>
<dbReference type="InterPro" id="IPR038726">
    <property type="entry name" value="PDDEXK_AddAB-type"/>
</dbReference>
<dbReference type="PANTHER" id="PTHR11070">
    <property type="entry name" value="UVRD / RECB / PCRA DNA HELICASE FAMILY MEMBER"/>
    <property type="match status" value="1"/>
</dbReference>
<keyword evidence="1 13" id="KW-0540">Nuclease</keyword>
<keyword evidence="7 13" id="KW-0067">ATP-binding</keyword>
<keyword evidence="6 13" id="KW-0269">Exonuclease</keyword>
<keyword evidence="3 13" id="KW-0227">DNA damage</keyword>
<dbReference type="PROSITE" id="PS51217">
    <property type="entry name" value="UVRD_HELICASE_CTER"/>
    <property type="match status" value="1"/>
</dbReference>
<evidence type="ECO:0000256" key="5">
    <source>
        <dbReference type="ARBA" id="ARBA00022806"/>
    </source>
</evidence>
<evidence type="ECO:0000313" key="17">
    <source>
        <dbReference type="EMBL" id="MFC5630426.1"/>
    </source>
</evidence>
<keyword evidence="4 13" id="KW-0378">Hydrolase</keyword>
<dbReference type="HAMAP" id="MF_01451">
    <property type="entry name" value="AddA"/>
    <property type="match status" value="1"/>
</dbReference>
<comment type="caution">
    <text evidence="17">The sequence shown here is derived from an EMBL/GenBank/DDBJ whole genome shotgun (WGS) entry which is preliminary data.</text>
</comment>
<dbReference type="InterPro" id="IPR014152">
    <property type="entry name" value="AddA"/>
</dbReference>
<keyword evidence="9 13" id="KW-0234">DNA repair</keyword>
<dbReference type="Proteomes" id="UP001596110">
    <property type="component" value="Unassembled WGS sequence"/>
</dbReference>
<evidence type="ECO:0000256" key="6">
    <source>
        <dbReference type="ARBA" id="ARBA00022839"/>
    </source>
</evidence>
<dbReference type="Pfam" id="PF13361">
    <property type="entry name" value="UvrD_C"/>
    <property type="match status" value="1"/>
</dbReference>
<dbReference type="Pfam" id="PF00580">
    <property type="entry name" value="UvrD-helicase"/>
    <property type="match status" value="1"/>
</dbReference>
<comment type="similarity">
    <text evidence="13">Belongs to the helicase family. AddA subfamily.</text>
</comment>
<dbReference type="InterPro" id="IPR000212">
    <property type="entry name" value="DNA_helicase_UvrD/REP"/>
</dbReference>
<evidence type="ECO:0000259" key="15">
    <source>
        <dbReference type="PROSITE" id="PS51198"/>
    </source>
</evidence>
<keyword evidence="10 13" id="KW-0413">Isomerase</keyword>
<accession>A0ABW0UA85</accession>
<evidence type="ECO:0000256" key="14">
    <source>
        <dbReference type="PROSITE-ProRule" id="PRU00560"/>
    </source>
</evidence>
<sequence length="1224" mass="139578">MRIKPFLTSEEIAARVVEELASDKPRKLTPEQIEAIYSNGTNILVSASAGSGKTFIMVRRILDMISRGVTVDRLFISTFTVKAAGELKERLQAGLLELLQETRDEETKAYLSEQLALLPTADIGTMDAFTQKLVSQYGYLLGISPVFRIMADASEQALLRQDVYVDLFSDYMTGKDAQTFKRLVKNFSGNSKSSNKFRDLVYQIYYFSQATASPKSWLADQFLVANETPIEDQLASYLADFLSPSVLDQAISEAIAFFQHHYETVTKEFQKSYKYLTAVEDLLALLTDFDVLASQDYVAEQLEKIVALSSQITMRVGNVKDEELKLFAKGYNQERPTYLSPFLEAKRALMEAAFLRKYQPETLPLLELLKDFVADFSGQYLQAKIQENAFEFHDIAHFAIEILEEFPEVARSYQDRFHEVMVDEYQDNSHIQERMLELLSNGKNRFMVGDIKQSIYRFRQADPQIFNQKFRLFQENPDAGKLILLKENFRSSSEVLDATNDLFSHLMDEKVGDIRYDDRHVLIAGSDGQKEKKLENKTQLLVYNTDSSDSQETEATDESTVSQGEIAIVLKEIIRLHNDEKVPFKDMTLLVRSRTGNDLLLSLFEKHGIPLVADGGQSNYLQSLEVMIMLDTLRAINNPLDDYALVALLRSPMFQFDEDDLARIAVQAKHGDFYDKLELAQERRGAHADLVTDDLKKKLDIFMETFLSWRSLAKRLALYDLIWTIYNDRFYYDYVGALPRAEQRQANLYALALRAHAYEKSGFKGLSRFITLIDRILASEHDLADVEVTPPKNAVQLMTIHKSKGLEFKYVFILGADKSFFNAQTSDQYQGVILSRDQGIGIRYLADMTADFSDTRLPKLQVKLDTIPFQRNQKETKISALSELMRLLYVGMTRAEKRLYLIGKGSQEKLSSKYNGDSKNGFLPSWQREEMTTFQDWFLSVEAAFKTEQLAFDVVYIDQAELVSDKIGRLEITEEIHPDDLSQNRQSAEIERALTILKSVDDINTKYRSAINLPTLRTPSEIKQFYEPIMDTDGLEVMGKAVAESKQEKLIFALPNFETGTSQTATAVGSATHELMQRLDMTKPITESAIKQALQTVQGDKTVKAQVKTDKILAFFETDLGKEIMTNTDKLYREAPFAMLTKDKSSGEEFVVRGIVDGYLLYEDHIVLFDYKTDKFTNSHGIIQRYQNQMALYAQALSQSYGIAKVDKYLVLLGGETFEIVRID</sequence>
<keyword evidence="5 13" id="KW-0347">Helicase</keyword>
<evidence type="ECO:0000256" key="13">
    <source>
        <dbReference type="HAMAP-Rule" id="MF_01451"/>
    </source>
</evidence>
<comment type="catalytic activity">
    <reaction evidence="11 13">
        <text>Couples ATP hydrolysis with the unwinding of duplex DNA by translocating in the 3'-5' direction.</text>
        <dbReference type="EC" id="5.6.2.4"/>
    </reaction>
</comment>
<organism evidence="17 18">
    <name type="scientific">Streptococcus caledonicus</name>
    <dbReference type="NCBI Taxonomy" id="2614158"/>
    <lineage>
        <taxon>Bacteria</taxon>
        <taxon>Bacillati</taxon>
        <taxon>Bacillota</taxon>
        <taxon>Bacilli</taxon>
        <taxon>Lactobacillales</taxon>
        <taxon>Streptococcaceae</taxon>
        <taxon>Streptococcus</taxon>
    </lineage>
</organism>
<dbReference type="Gene3D" id="3.90.320.10">
    <property type="match status" value="1"/>
</dbReference>